<evidence type="ECO:0000256" key="7">
    <source>
        <dbReference type="ARBA" id="ARBA00022837"/>
    </source>
</evidence>
<evidence type="ECO:0000256" key="11">
    <source>
        <dbReference type="SAM" id="MobiDB-lite"/>
    </source>
</evidence>
<evidence type="ECO:0000256" key="6">
    <source>
        <dbReference type="ARBA" id="ARBA00022729"/>
    </source>
</evidence>
<dbReference type="AlphaFoldDB" id="A0A953JBS7"/>
<dbReference type="Gene3D" id="1.20.140.10">
    <property type="entry name" value="Butyryl-CoA Dehydrogenase, subunit A, domain 3"/>
    <property type="match status" value="1"/>
</dbReference>
<keyword evidence="4" id="KW-0349">Heme</keyword>
<dbReference type="SUPFAM" id="SSF48695">
    <property type="entry name" value="Multiheme cytochromes"/>
    <property type="match status" value="1"/>
</dbReference>
<comment type="caution">
    <text evidence="13">The sequence shown here is derived from an EMBL/GenBank/DDBJ whole genome shotgun (WGS) entry which is preliminary data.</text>
</comment>
<dbReference type="PROSITE" id="PS51257">
    <property type="entry name" value="PROKAR_LIPOPROTEIN"/>
    <property type="match status" value="1"/>
</dbReference>
<dbReference type="Pfam" id="PF02335">
    <property type="entry name" value="Cytochrom_C552"/>
    <property type="match status" value="1"/>
</dbReference>
<evidence type="ECO:0000256" key="8">
    <source>
        <dbReference type="ARBA" id="ARBA00023002"/>
    </source>
</evidence>
<dbReference type="PANTHER" id="PTHR30633:SF0">
    <property type="entry name" value="CYTOCHROME C-552"/>
    <property type="match status" value="1"/>
</dbReference>
<keyword evidence="6 12" id="KW-0732">Signal</keyword>
<protein>
    <recommendedName>
        <fullName evidence="3">nitrite reductase (cytochrome; ammonia-forming)</fullName>
        <ecNumber evidence="3">1.7.2.2</ecNumber>
    </recommendedName>
</protein>
<keyword evidence="5" id="KW-0479">Metal-binding</keyword>
<evidence type="ECO:0000256" key="2">
    <source>
        <dbReference type="ARBA" id="ARBA00009288"/>
    </source>
</evidence>
<dbReference type="InterPro" id="IPR003321">
    <property type="entry name" value="Cyt_c552"/>
</dbReference>
<reference evidence="13" key="1">
    <citation type="journal article" date="2021" name="bioRxiv">
        <title>Unraveling nitrogen, sulfur and carbon metabolic pathways and microbial community transcriptional responses to substrate deprivation and toxicity stresses in a bioreactor mimicking anoxic brackish coastal sediment conditions.</title>
        <authorList>
            <person name="Martins P.D."/>
            <person name="Echeveste M.J."/>
            <person name="Arshad A."/>
            <person name="Kurth J."/>
            <person name="Ouboter H."/>
            <person name="Jetten M.S.M."/>
            <person name="Welte C.U."/>
        </authorList>
    </citation>
    <scope>NUCLEOTIDE SEQUENCE</scope>
    <source>
        <strain evidence="13">MAG_39</strain>
    </source>
</reference>
<keyword evidence="9" id="KW-0408">Iron</keyword>
<dbReference type="EC" id="1.7.2.2" evidence="3"/>
<feature type="signal peptide" evidence="12">
    <location>
        <begin position="1"/>
        <end position="17"/>
    </location>
</feature>
<reference evidence="13" key="2">
    <citation type="submission" date="2021-08" db="EMBL/GenBank/DDBJ databases">
        <authorList>
            <person name="Dalcin Martins P."/>
        </authorList>
    </citation>
    <scope>NUCLEOTIDE SEQUENCE</scope>
    <source>
        <strain evidence="13">MAG_39</strain>
    </source>
</reference>
<dbReference type="CDD" id="cd00548">
    <property type="entry name" value="NrfA-like"/>
    <property type="match status" value="1"/>
</dbReference>
<dbReference type="Proteomes" id="UP000705867">
    <property type="component" value="Unassembled WGS sequence"/>
</dbReference>
<dbReference type="PIRSF" id="PIRSF000243">
    <property type="entry name" value="Cyt_c552"/>
    <property type="match status" value="1"/>
</dbReference>
<dbReference type="Gene3D" id="1.10.1130.10">
    <property type="entry name" value="Flavocytochrome C3, Chain A"/>
    <property type="match status" value="1"/>
</dbReference>
<dbReference type="GO" id="GO:0020037">
    <property type="term" value="F:heme binding"/>
    <property type="evidence" value="ECO:0007669"/>
    <property type="project" value="TreeGrafter"/>
</dbReference>
<evidence type="ECO:0000256" key="5">
    <source>
        <dbReference type="ARBA" id="ARBA00022723"/>
    </source>
</evidence>
<evidence type="ECO:0000313" key="14">
    <source>
        <dbReference type="Proteomes" id="UP000705867"/>
    </source>
</evidence>
<dbReference type="GO" id="GO:0042279">
    <property type="term" value="F:nitrite reductase (cytochrome, ammonia-forming) activity"/>
    <property type="evidence" value="ECO:0007669"/>
    <property type="project" value="UniProtKB-EC"/>
</dbReference>
<sequence length="475" mass="52724">MKRGAVLLFLFLSSVLAGCAQPARTDVVSVGIPQGEKDPAVWGKKYPNHYDSFLKNSEKSKKYSRYRSDGEDRLGPWPFQFVLFDGWGMSVEYNEPNGHTEMLKDQLAIDASRRKAGGVCLTCKSPYSPGLKERLKADYFRQPYEKVHGQIPGKHQQLGISCSDCHEPQTMDLRISRWPLLEALKAIGKDPGKLTRQEMRSLVCAQCHVTYSIPKDGGGASVGLKLPWAYGKWGNLSVEAVVTQIKKEDLKEWNHKVTGQKLGHVRHPEFELFSAPGSVHWAAGVACADCHMPYERVGREKISSHHWESPVKGNMRACMQCHNQSAEWLKEQVVNIQDRVNHMFTKAGYTVARAALLIEAAEKAPKVDAVLLGRAKEMYQEAYYRNTWIGAENSMGFHNPPEALRVLGDALDFGYKAEVLARSALMKAGATPPEMNAEMIDAVAAKRYAPREGRNEPQKGGGKKATLIGMAGKGA</sequence>
<dbReference type="GO" id="GO:0046872">
    <property type="term" value="F:metal ion binding"/>
    <property type="evidence" value="ECO:0007669"/>
    <property type="project" value="UniProtKB-KW"/>
</dbReference>
<keyword evidence="7" id="KW-0106">Calcium</keyword>
<feature type="region of interest" description="Disordered" evidence="11">
    <location>
        <begin position="450"/>
        <end position="475"/>
    </location>
</feature>
<evidence type="ECO:0000313" key="13">
    <source>
        <dbReference type="EMBL" id="MBZ0155755.1"/>
    </source>
</evidence>
<keyword evidence="8" id="KW-0560">Oxidoreductase</keyword>
<evidence type="ECO:0000256" key="9">
    <source>
        <dbReference type="ARBA" id="ARBA00023004"/>
    </source>
</evidence>
<comment type="subcellular location">
    <subcellularLocation>
        <location evidence="1">Cell envelope</location>
    </subcellularLocation>
</comment>
<evidence type="ECO:0000256" key="12">
    <source>
        <dbReference type="SAM" id="SignalP"/>
    </source>
</evidence>
<comment type="catalytic activity">
    <reaction evidence="10">
        <text>6 Fe(III)-[cytochrome c] + NH4(+) + 2 H2O = 6 Fe(II)-[cytochrome c] + nitrite + 8 H(+)</text>
        <dbReference type="Rhea" id="RHEA:13089"/>
        <dbReference type="Rhea" id="RHEA-COMP:10350"/>
        <dbReference type="Rhea" id="RHEA-COMP:14399"/>
        <dbReference type="ChEBI" id="CHEBI:15377"/>
        <dbReference type="ChEBI" id="CHEBI:15378"/>
        <dbReference type="ChEBI" id="CHEBI:16301"/>
        <dbReference type="ChEBI" id="CHEBI:28938"/>
        <dbReference type="ChEBI" id="CHEBI:29033"/>
        <dbReference type="ChEBI" id="CHEBI:29034"/>
        <dbReference type="EC" id="1.7.2.2"/>
    </reaction>
</comment>
<evidence type="ECO:0000256" key="10">
    <source>
        <dbReference type="ARBA" id="ARBA00049131"/>
    </source>
</evidence>
<dbReference type="GO" id="GO:0019645">
    <property type="term" value="P:anaerobic electron transport chain"/>
    <property type="evidence" value="ECO:0007669"/>
    <property type="project" value="TreeGrafter"/>
</dbReference>
<gene>
    <name evidence="13" type="ORF">K8I29_06000</name>
</gene>
<evidence type="ECO:0000256" key="3">
    <source>
        <dbReference type="ARBA" id="ARBA00011887"/>
    </source>
</evidence>
<dbReference type="PANTHER" id="PTHR30633">
    <property type="entry name" value="CYTOCHROME C-552 RESPIRATORY NITRITE REDUCTASE"/>
    <property type="match status" value="1"/>
</dbReference>
<name>A0A953JBS7_9BACT</name>
<proteinExistence type="inferred from homology"/>
<dbReference type="InterPro" id="IPR036280">
    <property type="entry name" value="Multihaem_cyt_sf"/>
</dbReference>
<organism evidence="13 14">
    <name type="scientific">Candidatus Nitrobium versatile</name>
    <dbReference type="NCBI Taxonomy" id="2884831"/>
    <lineage>
        <taxon>Bacteria</taxon>
        <taxon>Pseudomonadati</taxon>
        <taxon>Nitrospirota</taxon>
        <taxon>Nitrospiria</taxon>
        <taxon>Nitrospirales</taxon>
        <taxon>Nitrospiraceae</taxon>
        <taxon>Candidatus Nitrobium</taxon>
    </lineage>
</organism>
<dbReference type="EMBL" id="JAIOIV010000044">
    <property type="protein sequence ID" value="MBZ0155755.1"/>
    <property type="molecule type" value="Genomic_DNA"/>
</dbReference>
<accession>A0A953JBS7</accession>
<feature type="chain" id="PRO_5037154740" description="nitrite reductase (cytochrome; ammonia-forming)" evidence="12">
    <location>
        <begin position="18"/>
        <end position="475"/>
    </location>
</feature>
<evidence type="ECO:0000256" key="1">
    <source>
        <dbReference type="ARBA" id="ARBA00004196"/>
    </source>
</evidence>
<dbReference type="GO" id="GO:0030288">
    <property type="term" value="C:outer membrane-bounded periplasmic space"/>
    <property type="evidence" value="ECO:0007669"/>
    <property type="project" value="TreeGrafter"/>
</dbReference>
<comment type="similarity">
    <text evidence="2">Belongs to the cytochrome c-552 family.</text>
</comment>
<evidence type="ECO:0000256" key="4">
    <source>
        <dbReference type="ARBA" id="ARBA00022617"/>
    </source>
</evidence>